<dbReference type="GO" id="GO:0036149">
    <property type="term" value="P:phosphatidylinositol acyl-chain remodeling"/>
    <property type="evidence" value="ECO:0007669"/>
    <property type="project" value="TreeGrafter"/>
</dbReference>
<keyword evidence="2" id="KW-0808">Transferase</keyword>
<dbReference type="CDD" id="cd07990">
    <property type="entry name" value="LPLAT_LCLAT1-like"/>
    <property type="match status" value="1"/>
</dbReference>
<dbReference type="PANTHER" id="PTHR10983:SF16">
    <property type="entry name" value="LYSOCARDIOLIPIN ACYLTRANSFERASE 1"/>
    <property type="match status" value="1"/>
</dbReference>
<gene>
    <name evidence="5" type="ORF">LTR78_006013</name>
</gene>
<dbReference type="GO" id="GO:0016746">
    <property type="term" value="F:acyltransferase activity"/>
    <property type="evidence" value="ECO:0007669"/>
    <property type="project" value="UniProtKB-KW"/>
</dbReference>
<keyword evidence="6" id="KW-1185">Reference proteome</keyword>
<protein>
    <recommendedName>
        <fullName evidence="4">Phospholipid/glycerol acyltransferase domain-containing protein</fullName>
    </recommendedName>
</protein>
<proteinExistence type="inferred from homology"/>
<accession>A0AAE0WM04</accession>
<comment type="similarity">
    <text evidence="1">Belongs to the 1-acyl-sn-glycerol-3-phosphate acyltransferase family.</text>
</comment>
<dbReference type="PANTHER" id="PTHR10983">
    <property type="entry name" value="1-ACYLGLYCEROL-3-PHOSPHATE ACYLTRANSFERASE-RELATED"/>
    <property type="match status" value="1"/>
</dbReference>
<evidence type="ECO:0000256" key="3">
    <source>
        <dbReference type="ARBA" id="ARBA00023315"/>
    </source>
</evidence>
<dbReference type="Pfam" id="PF16076">
    <property type="entry name" value="Acyltransf_C"/>
    <property type="match status" value="1"/>
</dbReference>
<organism evidence="5 6">
    <name type="scientific">Recurvomyces mirabilis</name>
    <dbReference type="NCBI Taxonomy" id="574656"/>
    <lineage>
        <taxon>Eukaryota</taxon>
        <taxon>Fungi</taxon>
        <taxon>Dikarya</taxon>
        <taxon>Ascomycota</taxon>
        <taxon>Pezizomycotina</taxon>
        <taxon>Dothideomycetes</taxon>
        <taxon>Dothideomycetidae</taxon>
        <taxon>Mycosphaerellales</taxon>
        <taxon>Teratosphaeriaceae</taxon>
        <taxon>Recurvomyces</taxon>
    </lineage>
</organism>
<dbReference type="SMART" id="SM00563">
    <property type="entry name" value="PlsC"/>
    <property type="match status" value="1"/>
</dbReference>
<dbReference type="Proteomes" id="UP001274830">
    <property type="component" value="Unassembled WGS sequence"/>
</dbReference>
<feature type="domain" description="Phospholipid/glycerol acyltransferase" evidence="4">
    <location>
        <begin position="98"/>
        <end position="229"/>
    </location>
</feature>
<dbReference type="InterPro" id="IPR032098">
    <property type="entry name" value="Acyltransf_C"/>
</dbReference>
<comment type="caution">
    <text evidence="5">The sequence shown here is derived from an EMBL/GenBank/DDBJ whole genome shotgun (WGS) entry which is preliminary data.</text>
</comment>
<evidence type="ECO:0000259" key="4">
    <source>
        <dbReference type="SMART" id="SM00563"/>
    </source>
</evidence>
<reference evidence="5" key="1">
    <citation type="submission" date="2023-07" db="EMBL/GenBank/DDBJ databases">
        <title>Black Yeasts Isolated from many extreme environments.</title>
        <authorList>
            <person name="Coleine C."/>
            <person name="Stajich J.E."/>
            <person name="Selbmann L."/>
        </authorList>
    </citation>
    <scope>NUCLEOTIDE SEQUENCE</scope>
    <source>
        <strain evidence="5">CCFEE 5485</strain>
    </source>
</reference>
<evidence type="ECO:0000256" key="1">
    <source>
        <dbReference type="ARBA" id="ARBA00008655"/>
    </source>
</evidence>
<evidence type="ECO:0000313" key="5">
    <source>
        <dbReference type="EMBL" id="KAK3674166.1"/>
    </source>
</evidence>
<keyword evidence="3" id="KW-0012">Acyltransferase</keyword>
<dbReference type="AlphaFoldDB" id="A0AAE0WM04"/>
<evidence type="ECO:0000313" key="6">
    <source>
        <dbReference type="Proteomes" id="UP001274830"/>
    </source>
</evidence>
<dbReference type="Pfam" id="PF01553">
    <property type="entry name" value="Acyltransferase"/>
    <property type="match status" value="1"/>
</dbReference>
<dbReference type="GO" id="GO:0005783">
    <property type="term" value="C:endoplasmic reticulum"/>
    <property type="evidence" value="ECO:0007669"/>
    <property type="project" value="TreeGrafter"/>
</dbReference>
<dbReference type="InterPro" id="IPR002123">
    <property type="entry name" value="Plipid/glycerol_acylTrfase"/>
</dbReference>
<name>A0AAE0WM04_9PEZI</name>
<dbReference type="SUPFAM" id="SSF69593">
    <property type="entry name" value="Glycerol-3-phosphate (1)-acyltransferase"/>
    <property type="match status" value="1"/>
</dbReference>
<evidence type="ECO:0000256" key="2">
    <source>
        <dbReference type="ARBA" id="ARBA00022679"/>
    </source>
</evidence>
<sequence>MTDKMTKYLGAVPVLLCFLTAAICLHIQQWLGLPLRWINATWAKSWQNYIKASTAILMIGLNQWRAPITAHISGDASVAGQIRKDKNGNVICEFPKRMVLVANHQIYTDWLALWWTAYTTSAHGHFHVVLKDGIRRIPIIGHGLVFFSWIFLSRRWETDQRLLQESLSNLSDYPGSKHQNQTPTAMWLLIFPEGTNLSKRSSAISKKWAESRGIRSPTLTLLPRARGLQACIAGLAGSVDWLYDCTIAYENLPLNKDSQDIYNLRTLYLDGLAAPQTHIYWRRFHLSSIPWQDFETFEQWLIDRWTEKEDLLRHFNQTGSFPSAEGYVKTDIRLNSPVEFLQIGTSIFAMLAAWWIGKGLYGGLVGVYTLAVGR</sequence>
<dbReference type="EMBL" id="JAUTXT010000021">
    <property type="protein sequence ID" value="KAK3674166.1"/>
    <property type="molecule type" value="Genomic_DNA"/>
</dbReference>